<reference evidence="2" key="1">
    <citation type="submission" date="2019-10" db="EMBL/GenBank/DDBJ databases">
        <title>Conservation and host-specific expression of non-tandemly repeated heterogenous ribosome RNA gene in arbuscular mycorrhizal fungi.</title>
        <authorList>
            <person name="Maeda T."/>
            <person name="Kobayashi Y."/>
            <person name="Nakagawa T."/>
            <person name="Ezawa T."/>
            <person name="Yamaguchi K."/>
            <person name="Bino T."/>
            <person name="Nishimoto Y."/>
            <person name="Shigenobu S."/>
            <person name="Kawaguchi M."/>
        </authorList>
    </citation>
    <scope>NUCLEOTIDE SEQUENCE</scope>
    <source>
        <strain evidence="2">HR1</strain>
    </source>
</reference>
<evidence type="ECO:0000313" key="2">
    <source>
        <dbReference type="EMBL" id="GES99508.1"/>
    </source>
</evidence>
<dbReference type="EMBL" id="BLAL01000281">
    <property type="protein sequence ID" value="GES99508.1"/>
    <property type="molecule type" value="Genomic_DNA"/>
</dbReference>
<feature type="region of interest" description="Disordered" evidence="1">
    <location>
        <begin position="81"/>
        <end position="109"/>
    </location>
</feature>
<proteinExistence type="predicted"/>
<protein>
    <submittedName>
        <fullName evidence="2">Uncharacterized protein</fullName>
    </submittedName>
</protein>
<organism evidence="2 3">
    <name type="scientific">Rhizophagus clarus</name>
    <dbReference type="NCBI Taxonomy" id="94130"/>
    <lineage>
        <taxon>Eukaryota</taxon>
        <taxon>Fungi</taxon>
        <taxon>Fungi incertae sedis</taxon>
        <taxon>Mucoromycota</taxon>
        <taxon>Glomeromycotina</taxon>
        <taxon>Glomeromycetes</taxon>
        <taxon>Glomerales</taxon>
        <taxon>Glomeraceae</taxon>
        <taxon>Rhizophagus</taxon>
    </lineage>
</organism>
<accession>A0A8H3MAR6</accession>
<gene>
    <name evidence="2" type="ORF">RCL2_002601100</name>
</gene>
<evidence type="ECO:0000256" key="1">
    <source>
        <dbReference type="SAM" id="MobiDB-lite"/>
    </source>
</evidence>
<comment type="caution">
    <text evidence="2">The sequence shown here is derived from an EMBL/GenBank/DDBJ whole genome shotgun (WGS) entry which is preliminary data.</text>
</comment>
<evidence type="ECO:0000313" key="3">
    <source>
        <dbReference type="Proteomes" id="UP000615446"/>
    </source>
</evidence>
<dbReference type="AlphaFoldDB" id="A0A8H3MAR6"/>
<feature type="compositionally biased region" description="Polar residues" evidence="1">
    <location>
        <begin position="81"/>
        <end position="99"/>
    </location>
</feature>
<dbReference type="Proteomes" id="UP000615446">
    <property type="component" value="Unassembled WGS sequence"/>
</dbReference>
<sequence length="184" mass="20697">MSSPTFNTTADFVKSALFEEYYDSFNAVLTDSNWSLTHLSLFAKNVGKDEYQQQMADGQRLDSDKRLSDHFMKMKISQNDEYQSNLKSASSNSNQNEEGTSQKKDKQKANFSVVMPNLSSNSTLKPDAKSFMSKIKKVKTTESDPDATHIITGYHLNPSLGQYVHNILVYDIPASGTMLNFLNI</sequence>
<name>A0A8H3MAR6_9GLOM</name>